<dbReference type="InterPro" id="IPR013078">
    <property type="entry name" value="His_Pase_superF_clade-1"/>
</dbReference>
<gene>
    <name evidence="2" type="ORF">MSL71_16600</name>
</gene>
<dbReference type="SMART" id="SM00855">
    <property type="entry name" value="PGAM"/>
    <property type="match status" value="1"/>
</dbReference>
<proteinExistence type="predicted"/>
<dbReference type="EMBL" id="CAADHO010000002">
    <property type="protein sequence ID" value="VFQ44016.1"/>
    <property type="molecule type" value="Genomic_DNA"/>
</dbReference>
<dbReference type="Pfam" id="PF00300">
    <property type="entry name" value="His_Phos_1"/>
    <property type="match status" value="1"/>
</dbReference>
<dbReference type="Gene3D" id="3.40.50.1240">
    <property type="entry name" value="Phosphoglycerate mutase-like"/>
    <property type="match status" value="1"/>
</dbReference>
<evidence type="ECO:0000313" key="3">
    <source>
        <dbReference type="Proteomes" id="UP000507962"/>
    </source>
</evidence>
<keyword evidence="3" id="KW-1185">Reference proteome</keyword>
<evidence type="ECO:0000313" key="2">
    <source>
        <dbReference type="EMBL" id="VFQ44016.1"/>
    </source>
</evidence>
<dbReference type="InterPro" id="IPR029033">
    <property type="entry name" value="His_PPase_superfam"/>
</dbReference>
<dbReference type="RefSeq" id="WP_180138692.1">
    <property type="nucleotide sequence ID" value="NZ_CAADHO010000002.1"/>
</dbReference>
<protein>
    <submittedName>
        <fullName evidence="2">Histidine phosphatase superfamily</fullName>
    </submittedName>
</protein>
<dbReference type="SUPFAM" id="SSF53254">
    <property type="entry name" value="Phosphoglycerate mutase-like"/>
    <property type="match status" value="1"/>
</dbReference>
<dbReference type="Proteomes" id="UP000507962">
    <property type="component" value="Unassembled WGS sequence"/>
</dbReference>
<dbReference type="GO" id="GO:0016787">
    <property type="term" value="F:hydrolase activity"/>
    <property type="evidence" value="ECO:0007669"/>
    <property type="project" value="UniProtKB-KW"/>
</dbReference>
<organism evidence="2 3">
    <name type="scientific">Desulfoluna butyratoxydans</name>
    <dbReference type="NCBI Taxonomy" id="231438"/>
    <lineage>
        <taxon>Bacteria</taxon>
        <taxon>Pseudomonadati</taxon>
        <taxon>Thermodesulfobacteriota</taxon>
        <taxon>Desulfobacteria</taxon>
        <taxon>Desulfobacterales</taxon>
        <taxon>Desulfolunaceae</taxon>
        <taxon>Desulfoluna</taxon>
    </lineage>
</organism>
<accession>A0A4U8YJQ6</accession>
<evidence type="ECO:0000256" key="1">
    <source>
        <dbReference type="ARBA" id="ARBA00022801"/>
    </source>
</evidence>
<dbReference type="PANTHER" id="PTHR20935">
    <property type="entry name" value="PHOSPHOGLYCERATE MUTASE-RELATED"/>
    <property type="match status" value="1"/>
</dbReference>
<keyword evidence="1" id="KW-0378">Hydrolase</keyword>
<dbReference type="PANTHER" id="PTHR20935:SF0">
    <property type="entry name" value="SERINE_THREONINE-PROTEIN PHOSPHATASE PGAM5, MITOCHONDRIAL"/>
    <property type="match status" value="1"/>
</dbReference>
<dbReference type="InterPro" id="IPR051021">
    <property type="entry name" value="Mito_Ser/Thr_phosphatase"/>
</dbReference>
<sequence length="230" mass="24647">MARIIFIRHGQAAFGSQRYDSLTDLGKAQAKAVGDHFSACKVSFDRVVAGEPERQQASAALALSVMNTPRDVAVCSDFNEYDHMGIIDAAHPLIARSHPHLTEALDARFSNHTFQPFFEEALSLWVGGMPLPSGVESFGAFAGRVRSGLMGLAADLAPRETVAVFSSGGAIAMALGVALNLSPSESMALSWELVNGGYSTLRVGKRGIRLMDANVSAHLALLGREWVTYR</sequence>
<dbReference type="AlphaFoldDB" id="A0A4U8YJQ6"/>
<reference evidence="2 3" key="1">
    <citation type="submission" date="2019-03" db="EMBL/GenBank/DDBJ databases">
        <authorList>
            <person name="Nijsse B."/>
        </authorList>
    </citation>
    <scope>NUCLEOTIDE SEQUENCE [LARGE SCALE GENOMIC DNA]</scope>
    <source>
        <strain evidence="2">Desulfoluna butyratoxydans MSL71</strain>
    </source>
</reference>
<name>A0A4U8YJQ6_9BACT</name>